<feature type="region of interest" description="Disordered" evidence="1">
    <location>
        <begin position="629"/>
        <end position="648"/>
    </location>
</feature>
<organism evidence="2 3">
    <name type="scientific">Coemansia aciculifera</name>
    <dbReference type="NCBI Taxonomy" id="417176"/>
    <lineage>
        <taxon>Eukaryota</taxon>
        <taxon>Fungi</taxon>
        <taxon>Fungi incertae sedis</taxon>
        <taxon>Zoopagomycota</taxon>
        <taxon>Kickxellomycotina</taxon>
        <taxon>Kickxellomycetes</taxon>
        <taxon>Kickxellales</taxon>
        <taxon>Kickxellaceae</taxon>
        <taxon>Coemansia</taxon>
    </lineage>
</organism>
<dbReference type="InterPro" id="IPR015374">
    <property type="entry name" value="ChAPs"/>
</dbReference>
<name>A0A9W8IH28_9FUNG</name>
<accession>A0A9W8IH28</accession>
<evidence type="ECO:0000256" key="1">
    <source>
        <dbReference type="SAM" id="MobiDB-lite"/>
    </source>
</evidence>
<dbReference type="GO" id="GO:0034044">
    <property type="term" value="C:exomer complex"/>
    <property type="evidence" value="ECO:0007669"/>
    <property type="project" value="TreeGrafter"/>
</dbReference>
<dbReference type="AlphaFoldDB" id="A0A9W8IH28"/>
<dbReference type="Gene3D" id="1.25.40.10">
    <property type="entry name" value="Tetratricopeptide repeat domain"/>
    <property type="match status" value="2"/>
</dbReference>
<dbReference type="Proteomes" id="UP001140074">
    <property type="component" value="Unassembled WGS sequence"/>
</dbReference>
<sequence length="892" mass="99054">MAHNDCLQDVPDIFENEIGESLLARTEGLGMIREIGPPDLCHIVKIHTPSRSEPDIGSYHHVLGVDTSTSASLAAYINSLQYSLSETLGWFGSSSNWKIASGTYCTYNAFSNVDLRVQVKIPGGVDAYIVTPAGERREVTEELWKECHVSSLLRAILYADPTTYSVTGLRRMTPVASPREETKFVEAIVEQFWNGWALGSNAETQVASTARNFLVDGLMRYFSGEGRYADCAAEILAPLAYAPLGGQQSSSRMSAEFKGIDPEVAALLAEAYMEGDEEVQAVRVMHQALKVKSSCYPLLATQAEFLRRKKNPEAALTVARMAVKYAPSEFQAWAKLTEIYLEGGDFQRAMLTLNSCPMYTFVDHDYPRVPTPRRINFPVKSDVLSDYDLGEQGTGSMPPNSRASLDMDGPGLIEEMALNENSTILRLSAPTLRCTFARVYKFLTEIVSTIGWDELLLLRSQVFVMEEEYRNLAIPSAAVDDEDQAEDDDEHVPLSALRERHTAELSRPGDVDTAAEASNAVDVDAHVIDEDPLKGPEAEPTEESTAEPAAEPETPAVASTPASEEVGKGKKKNKKNKGKKSKDNLKAETTPSTEPQAATAAANEGEASAASIVAIGEQMDVISLSDTDHGEAKEMESQQQSDVDNVPPPVEQLSAPQTAVFEAAPSEPNPAPEHLPISGGDEESLVTKPEDGSDIIRKRLCERWLDNLIMILFDDLRMYTSWRSRMHNLRITGQPVTYRYTQAEWEALGDLALRLRRPSEAREAYEYALAIRFSARAWQRLLEMHSGTYTSMQQEEQRRHEGVPELMPLTSNDTLMQALDAVVWLSVYHDRWYNNMAYPNPVCEQLIKLINIHGLSKVRNSMVSMNLKPAVFNMVKKYFEVAEKFNVRGSKW</sequence>
<dbReference type="SUPFAM" id="SSF48452">
    <property type="entry name" value="TPR-like"/>
    <property type="match status" value="1"/>
</dbReference>
<dbReference type="PANTHER" id="PTHR31975:SF1">
    <property type="entry name" value="BUD SITE SELECTION PROTEIN 7-RELATED"/>
    <property type="match status" value="1"/>
</dbReference>
<reference evidence="2" key="1">
    <citation type="submission" date="2022-07" db="EMBL/GenBank/DDBJ databases">
        <title>Phylogenomic reconstructions and comparative analyses of Kickxellomycotina fungi.</title>
        <authorList>
            <person name="Reynolds N.K."/>
            <person name="Stajich J.E."/>
            <person name="Barry K."/>
            <person name="Grigoriev I.V."/>
            <person name="Crous P."/>
            <person name="Smith M.E."/>
        </authorList>
    </citation>
    <scope>NUCLEOTIDE SEQUENCE</scope>
    <source>
        <strain evidence="2">RSA 476</strain>
    </source>
</reference>
<feature type="compositionally biased region" description="Low complexity" evidence="1">
    <location>
        <begin position="546"/>
        <end position="563"/>
    </location>
</feature>
<feature type="region of interest" description="Disordered" evidence="1">
    <location>
        <begin position="663"/>
        <end position="689"/>
    </location>
</feature>
<feature type="region of interest" description="Disordered" evidence="1">
    <location>
        <begin position="480"/>
        <end position="605"/>
    </location>
</feature>
<feature type="compositionally biased region" description="Acidic residues" evidence="1">
    <location>
        <begin position="480"/>
        <end position="490"/>
    </location>
</feature>
<dbReference type="Pfam" id="PF09295">
    <property type="entry name" value="ChAPs"/>
    <property type="match status" value="1"/>
</dbReference>
<evidence type="ECO:0000313" key="3">
    <source>
        <dbReference type="Proteomes" id="UP001140074"/>
    </source>
</evidence>
<dbReference type="PANTHER" id="PTHR31975">
    <property type="entry name" value="BUD SITE SELECTION PROTEIN 7-RELATED"/>
    <property type="match status" value="1"/>
</dbReference>
<protein>
    <submittedName>
        <fullName evidence="2">Bud site selection protein</fullName>
    </submittedName>
</protein>
<evidence type="ECO:0000313" key="2">
    <source>
        <dbReference type="EMBL" id="KAJ2859319.1"/>
    </source>
</evidence>
<feature type="compositionally biased region" description="Low complexity" evidence="1">
    <location>
        <begin position="587"/>
        <end position="605"/>
    </location>
</feature>
<keyword evidence="3" id="KW-1185">Reference proteome</keyword>
<proteinExistence type="predicted"/>
<gene>
    <name evidence="2" type="primary">BUD7</name>
    <name evidence="2" type="ORF">GGH94_006168</name>
</gene>
<dbReference type="GO" id="GO:0006893">
    <property type="term" value="P:Golgi to plasma membrane transport"/>
    <property type="evidence" value="ECO:0007669"/>
    <property type="project" value="UniProtKB-ARBA"/>
</dbReference>
<dbReference type="InterPro" id="IPR011990">
    <property type="entry name" value="TPR-like_helical_dom_sf"/>
</dbReference>
<feature type="compositionally biased region" description="Basic and acidic residues" evidence="1">
    <location>
        <begin position="523"/>
        <end position="537"/>
    </location>
</feature>
<feature type="compositionally biased region" description="Basic and acidic residues" evidence="1">
    <location>
        <begin position="497"/>
        <end position="510"/>
    </location>
</feature>
<comment type="caution">
    <text evidence="2">The sequence shown here is derived from an EMBL/GenBank/DDBJ whole genome shotgun (WGS) entry which is preliminary data.</text>
</comment>
<dbReference type="EMBL" id="JANBUY010000404">
    <property type="protein sequence ID" value="KAJ2859319.1"/>
    <property type="molecule type" value="Genomic_DNA"/>
</dbReference>
<feature type="compositionally biased region" description="Basic residues" evidence="1">
    <location>
        <begin position="569"/>
        <end position="580"/>
    </location>
</feature>